<feature type="transmembrane region" description="Helical" evidence="7">
    <location>
        <begin position="295"/>
        <end position="319"/>
    </location>
</feature>
<feature type="transmembrane region" description="Helical" evidence="7">
    <location>
        <begin position="159"/>
        <end position="180"/>
    </location>
</feature>
<keyword evidence="9" id="KW-1185">Reference proteome</keyword>
<dbReference type="EMBL" id="QUNO01000005">
    <property type="protein sequence ID" value="REH48467.1"/>
    <property type="molecule type" value="Genomic_DNA"/>
</dbReference>
<proteinExistence type="inferred from homology"/>
<comment type="similarity">
    <text evidence="2">Belongs to the cytochrome ubiquinol oxidase subunit 2 family.</text>
</comment>
<dbReference type="AlphaFoldDB" id="A0A3E0HPY2"/>
<accession>A0A3E0HPY2</accession>
<dbReference type="GO" id="GO:0016682">
    <property type="term" value="F:oxidoreductase activity, acting on diphenols and related substances as donors, oxygen as acceptor"/>
    <property type="evidence" value="ECO:0007669"/>
    <property type="project" value="TreeGrafter"/>
</dbReference>
<organism evidence="8 9">
    <name type="scientific">Kutzneria buriramensis</name>
    <dbReference type="NCBI Taxonomy" id="1045776"/>
    <lineage>
        <taxon>Bacteria</taxon>
        <taxon>Bacillati</taxon>
        <taxon>Actinomycetota</taxon>
        <taxon>Actinomycetes</taxon>
        <taxon>Pseudonocardiales</taxon>
        <taxon>Pseudonocardiaceae</taxon>
        <taxon>Kutzneria</taxon>
    </lineage>
</organism>
<dbReference type="PANTHER" id="PTHR43141:SF4">
    <property type="entry name" value="CYTOCHROME BD2 SUBUNIT II"/>
    <property type="match status" value="1"/>
</dbReference>
<evidence type="ECO:0000256" key="4">
    <source>
        <dbReference type="ARBA" id="ARBA00022692"/>
    </source>
</evidence>
<feature type="transmembrane region" description="Helical" evidence="7">
    <location>
        <begin position="192"/>
        <end position="216"/>
    </location>
</feature>
<evidence type="ECO:0000256" key="1">
    <source>
        <dbReference type="ARBA" id="ARBA00004651"/>
    </source>
</evidence>
<dbReference type="GO" id="GO:0019646">
    <property type="term" value="P:aerobic electron transport chain"/>
    <property type="evidence" value="ECO:0007669"/>
    <property type="project" value="TreeGrafter"/>
</dbReference>
<feature type="transmembrane region" description="Helical" evidence="7">
    <location>
        <begin position="12"/>
        <end position="33"/>
    </location>
</feature>
<keyword evidence="4 7" id="KW-0812">Transmembrane</keyword>
<dbReference type="Pfam" id="PF02322">
    <property type="entry name" value="Cyt_bd_oxida_II"/>
    <property type="match status" value="1"/>
</dbReference>
<feature type="transmembrane region" description="Helical" evidence="7">
    <location>
        <begin position="113"/>
        <end position="139"/>
    </location>
</feature>
<evidence type="ECO:0000256" key="6">
    <source>
        <dbReference type="ARBA" id="ARBA00023136"/>
    </source>
</evidence>
<evidence type="ECO:0000313" key="8">
    <source>
        <dbReference type="EMBL" id="REH48467.1"/>
    </source>
</evidence>
<comment type="caution">
    <text evidence="8">The sequence shown here is derived from an EMBL/GenBank/DDBJ whole genome shotgun (WGS) entry which is preliminary data.</text>
</comment>
<evidence type="ECO:0000256" key="7">
    <source>
        <dbReference type="SAM" id="Phobius"/>
    </source>
</evidence>
<dbReference type="RefSeq" id="WP_116175229.1">
    <property type="nucleotide sequence ID" value="NZ_CP144375.1"/>
</dbReference>
<comment type="subcellular location">
    <subcellularLocation>
        <location evidence="1">Cell membrane</location>
        <topology evidence="1">Multi-pass membrane protein</topology>
    </subcellularLocation>
</comment>
<keyword evidence="6 7" id="KW-0472">Membrane</keyword>
<dbReference type="Proteomes" id="UP000256269">
    <property type="component" value="Unassembled WGS sequence"/>
</dbReference>
<evidence type="ECO:0000256" key="2">
    <source>
        <dbReference type="ARBA" id="ARBA00007543"/>
    </source>
</evidence>
<protein>
    <submittedName>
        <fullName evidence="8">Cytochrome d ubiquinol oxidase subunit II</fullName>
    </submittedName>
</protein>
<reference evidence="8 9" key="1">
    <citation type="submission" date="2018-08" db="EMBL/GenBank/DDBJ databases">
        <title>Genomic Encyclopedia of Archaeal and Bacterial Type Strains, Phase II (KMG-II): from individual species to whole genera.</title>
        <authorList>
            <person name="Goeker M."/>
        </authorList>
    </citation>
    <scope>NUCLEOTIDE SEQUENCE [LARGE SCALE GENOMIC DNA]</scope>
    <source>
        <strain evidence="8 9">DSM 45791</strain>
    </source>
</reference>
<evidence type="ECO:0000313" key="9">
    <source>
        <dbReference type="Proteomes" id="UP000256269"/>
    </source>
</evidence>
<evidence type="ECO:0000256" key="5">
    <source>
        <dbReference type="ARBA" id="ARBA00022989"/>
    </source>
</evidence>
<sequence>MLADVCLAAMWIGLSCYGLFAGADFGGGAWDLLAGRDDRQRRRVEHSIGPVWEANHVWLIFVVVLLWTCFPTVFAAVMSTLYIPLTLAALGIIARGSSFAFRKVTEQPGLRRLFGGLFALSSVFTPFFLGTVAGAVASGRVPLGVAAGNPVTSWTGPSSLLGGVLAVLACAYLAAVYLCADAVRAGEPEVAAAFRARALATGVATGVVALAGIWILRADAPLLFAGLTGRALPLVVFSAVAGIAEFPLLWWRRYGIARLVAAAAVVAILWGWGAAQYPTMLEPDVTVGTSAATDSVLASVLIVLAVGAVILIPSLWWLYSMFSRPVPGAGTGARTE</sequence>
<keyword evidence="3" id="KW-1003">Cell membrane</keyword>
<name>A0A3E0HPY2_9PSEU</name>
<dbReference type="GO" id="GO:0009055">
    <property type="term" value="F:electron transfer activity"/>
    <property type="evidence" value="ECO:0007669"/>
    <property type="project" value="TreeGrafter"/>
</dbReference>
<dbReference type="PANTHER" id="PTHR43141">
    <property type="entry name" value="CYTOCHROME BD2 SUBUNIT II"/>
    <property type="match status" value="1"/>
</dbReference>
<dbReference type="GO" id="GO:0070069">
    <property type="term" value="C:cytochrome complex"/>
    <property type="evidence" value="ECO:0007669"/>
    <property type="project" value="TreeGrafter"/>
</dbReference>
<dbReference type="OrthoDB" id="9776710at2"/>
<feature type="transmembrane region" description="Helical" evidence="7">
    <location>
        <begin position="222"/>
        <end position="244"/>
    </location>
</feature>
<feature type="transmembrane region" description="Helical" evidence="7">
    <location>
        <begin position="256"/>
        <end position="275"/>
    </location>
</feature>
<evidence type="ECO:0000256" key="3">
    <source>
        <dbReference type="ARBA" id="ARBA00022475"/>
    </source>
</evidence>
<dbReference type="InterPro" id="IPR003317">
    <property type="entry name" value="Cyt-d_oxidase_su2"/>
</dbReference>
<keyword evidence="5 7" id="KW-1133">Transmembrane helix</keyword>
<feature type="transmembrane region" description="Helical" evidence="7">
    <location>
        <begin position="54"/>
        <end position="75"/>
    </location>
</feature>
<dbReference type="GO" id="GO:0005886">
    <property type="term" value="C:plasma membrane"/>
    <property type="evidence" value="ECO:0007669"/>
    <property type="project" value="UniProtKB-SubCell"/>
</dbReference>
<gene>
    <name evidence="8" type="ORF">BCF44_105326</name>
</gene>